<comment type="subcellular location">
    <subcellularLocation>
        <location evidence="1">Membrane</location>
        <topology evidence="1">Multi-pass membrane protein</topology>
    </subcellularLocation>
</comment>
<evidence type="ECO:0000313" key="8">
    <source>
        <dbReference type="EMBL" id="EKO37557.1"/>
    </source>
</evidence>
<evidence type="ECO:0000256" key="1">
    <source>
        <dbReference type="ARBA" id="ARBA00004141"/>
    </source>
</evidence>
<feature type="domain" description="Major facilitator superfamily (MFS) profile" evidence="7">
    <location>
        <begin position="17"/>
        <end position="426"/>
    </location>
</feature>
<protein>
    <submittedName>
        <fullName evidence="8">Sugar phosphate permease</fullName>
    </submittedName>
</protein>
<sequence length="434" mass="45705">MSDPVLTAAVAKARWRLLPFLGLLYVVSYLDRINVSFAALTMNADLGLSQAAYGLGAGIFFVGYVLFEVPSNLILARVGARVWLARIMVSWGLATVALAAASGPMSFIALRFVLGVAEAGFFPGIIYYLTGWFPLTHRARAVALFMTATPLAGLVGSPLSGWIMSLHQTYGLAGWQWLFLLEGLPAIVLGVVLYRRLPETPEQAPWLGTEEAAALTAAIEAERREIAALHPAHLRQGLLSRPVWLAGFVYFCVVVAMYGLVMWLPQILAGALPDGPDRTMHVSLLVMVAYAFAMIGMTAIGASSDRLGERRWHVLGSLGLCLGGMAAMAWADGLAGSLAGASLAAMGIWGALAPFWGLTTAFLTGQAAAAGIAVINSLGNLGGFAGPSIMGLVKARTGGFGGAFACIAGLMLLAAVATWFLGRPARPEEGRPRT</sequence>
<evidence type="ECO:0000256" key="2">
    <source>
        <dbReference type="ARBA" id="ARBA00022448"/>
    </source>
</evidence>
<dbReference type="CDD" id="cd17319">
    <property type="entry name" value="MFS_ExuT_GudP_like"/>
    <property type="match status" value="1"/>
</dbReference>
<comment type="caution">
    <text evidence="8">The sequence shown here is derived from an EMBL/GenBank/DDBJ whole genome shotgun (WGS) entry which is preliminary data.</text>
</comment>
<dbReference type="GO" id="GO:0022857">
    <property type="term" value="F:transmembrane transporter activity"/>
    <property type="evidence" value="ECO:0007669"/>
    <property type="project" value="InterPro"/>
</dbReference>
<evidence type="ECO:0000256" key="6">
    <source>
        <dbReference type="SAM" id="Phobius"/>
    </source>
</evidence>
<feature type="transmembrane region" description="Helical" evidence="6">
    <location>
        <begin position="83"/>
        <end position="102"/>
    </location>
</feature>
<dbReference type="GO" id="GO:0016020">
    <property type="term" value="C:membrane"/>
    <property type="evidence" value="ECO:0007669"/>
    <property type="project" value="UniProtKB-SubCell"/>
</dbReference>
<reference evidence="8 9" key="1">
    <citation type="submission" date="2012-07" db="EMBL/GenBank/DDBJ databases">
        <title>Draft genome sequence of Desulfovibrio magneticus str. Maddingley MBC34 obtained from a metagenomic sequence of a methanogenic enrichment isolated from coal-seam formation water in Victoria, Australia.</title>
        <authorList>
            <person name="Greenfield P."/>
            <person name="Hendry P."/>
            <person name="Li D."/>
            <person name="Rosewarne C.P."/>
            <person name="Tran-Dinh N."/>
            <person name="Elbourne L.D.H."/>
            <person name="Paulsen I.T."/>
            <person name="Midgley D.J."/>
        </authorList>
    </citation>
    <scope>NUCLEOTIDE SEQUENCE [LARGE SCALE GENOMIC DNA]</scope>
    <source>
        <strain evidence="9">Maddingley MBC34</strain>
    </source>
</reference>
<feature type="transmembrane region" description="Helical" evidence="6">
    <location>
        <begin position="314"/>
        <end position="331"/>
    </location>
</feature>
<feature type="transmembrane region" description="Helical" evidence="6">
    <location>
        <begin position="284"/>
        <end position="302"/>
    </location>
</feature>
<keyword evidence="3 6" id="KW-0812">Transmembrane</keyword>
<keyword evidence="4 6" id="KW-1133">Transmembrane helix</keyword>
<dbReference type="PANTHER" id="PTHR43791">
    <property type="entry name" value="PERMEASE-RELATED"/>
    <property type="match status" value="1"/>
</dbReference>
<keyword evidence="5 6" id="KW-0472">Membrane</keyword>
<evidence type="ECO:0000256" key="3">
    <source>
        <dbReference type="ARBA" id="ARBA00022692"/>
    </source>
</evidence>
<dbReference type="Proteomes" id="UP000006272">
    <property type="component" value="Unassembled WGS sequence"/>
</dbReference>
<dbReference type="SUPFAM" id="SSF103473">
    <property type="entry name" value="MFS general substrate transporter"/>
    <property type="match status" value="1"/>
</dbReference>
<dbReference type="InterPro" id="IPR011701">
    <property type="entry name" value="MFS"/>
</dbReference>
<evidence type="ECO:0000313" key="9">
    <source>
        <dbReference type="Proteomes" id="UP000006272"/>
    </source>
</evidence>
<keyword evidence="2" id="KW-0813">Transport</keyword>
<feature type="transmembrane region" description="Helical" evidence="6">
    <location>
        <begin position="399"/>
        <end position="421"/>
    </location>
</feature>
<feature type="transmembrane region" description="Helical" evidence="6">
    <location>
        <begin position="370"/>
        <end position="393"/>
    </location>
</feature>
<feature type="transmembrane region" description="Helical" evidence="6">
    <location>
        <begin position="175"/>
        <end position="194"/>
    </location>
</feature>
<dbReference type="InterPro" id="IPR020846">
    <property type="entry name" value="MFS_dom"/>
</dbReference>
<feature type="transmembrane region" description="Helical" evidence="6">
    <location>
        <begin position="20"/>
        <end position="40"/>
    </location>
</feature>
<feature type="transmembrane region" description="Helical" evidence="6">
    <location>
        <begin position="141"/>
        <end position="163"/>
    </location>
</feature>
<proteinExistence type="predicted"/>
<dbReference type="PATRIC" id="fig|1206767.3.peg.3667"/>
<feature type="transmembrane region" description="Helical" evidence="6">
    <location>
        <begin position="243"/>
        <end position="264"/>
    </location>
</feature>
<dbReference type="PROSITE" id="PS50850">
    <property type="entry name" value="MFS"/>
    <property type="match status" value="1"/>
</dbReference>
<dbReference type="EMBL" id="ALAO01000397">
    <property type="protein sequence ID" value="EKO37557.1"/>
    <property type="molecule type" value="Genomic_DNA"/>
</dbReference>
<evidence type="ECO:0000259" key="7">
    <source>
        <dbReference type="PROSITE" id="PS50850"/>
    </source>
</evidence>
<organism evidence="8 9">
    <name type="scientific">Solidesulfovibrio magneticus str. Maddingley MBC34</name>
    <dbReference type="NCBI Taxonomy" id="1206767"/>
    <lineage>
        <taxon>Bacteria</taxon>
        <taxon>Pseudomonadati</taxon>
        <taxon>Thermodesulfobacteriota</taxon>
        <taxon>Desulfovibrionia</taxon>
        <taxon>Desulfovibrionales</taxon>
        <taxon>Desulfovibrionaceae</taxon>
        <taxon>Solidesulfovibrio</taxon>
    </lineage>
</organism>
<name>K6FG57_9BACT</name>
<accession>K6FG57</accession>
<evidence type="ECO:0000256" key="5">
    <source>
        <dbReference type="ARBA" id="ARBA00023136"/>
    </source>
</evidence>
<dbReference type="AlphaFoldDB" id="K6FG57"/>
<dbReference type="Pfam" id="PF07690">
    <property type="entry name" value="MFS_1"/>
    <property type="match status" value="1"/>
</dbReference>
<evidence type="ECO:0000256" key="4">
    <source>
        <dbReference type="ARBA" id="ARBA00022989"/>
    </source>
</evidence>
<dbReference type="PANTHER" id="PTHR43791:SF36">
    <property type="entry name" value="TRANSPORTER, PUTATIVE (AFU_ORTHOLOGUE AFUA_6G08340)-RELATED"/>
    <property type="match status" value="1"/>
</dbReference>
<feature type="transmembrane region" description="Helical" evidence="6">
    <location>
        <begin position="52"/>
        <end position="76"/>
    </location>
</feature>
<feature type="transmembrane region" description="Helical" evidence="6">
    <location>
        <begin position="108"/>
        <end position="129"/>
    </location>
</feature>
<dbReference type="Gene3D" id="1.20.1250.20">
    <property type="entry name" value="MFS general substrate transporter like domains"/>
    <property type="match status" value="2"/>
</dbReference>
<dbReference type="FunFam" id="1.20.1250.20:FF:000018">
    <property type="entry name" value="MFS transporter permease"/>
    <property type="match status" value="1"/>
</dbReference>
<feature type="transmembrane region" description="Helical" evidence="6">
    <location>
        <begin position="337"/>
        <end position="358"/>
    </location>
</feature>
<gene>
    <name evidence="8" type="ORF">B193_3771</name>
</gene>
<dbReference type="InterPro" id="IPR036259">
    <property type="entry name" value="MFS_trans_sf"/>
</dbReference>